<dbReference type="InterPro" id="IPR002938">
    <property type="entry name" value="FAD-bd"/>
</dbReference>
<dbReference type="AlphaFoldDB" id="A0A9W4DSV0"/>
<evidence type="ECO:0000313" key="5">
    <source>
        <dbReference type="EMBL" id="CAG6395581.1"/>
    </source>
</evidence>
<comment type="cofactor">
    <cofactor evidence="1">
        <name>FAD</name>
        <dbReference type="ChEBI" id="CHEBI:57692"/>
    </cofactor>
</comment>
<protein>
    <submittedName>
        <fullName evidence="5">2,4-dichlorophenol 6-monooxygenase</fullName>
    </submittedName>
</protein>
<reference evidence="5" key="1">
    <citation type="submission" date="2021-05" db="EMBL/GenBank/DDBJ databases">
        <authorList>
            <person name="Arsene-Ploetze F."/>
        </authorList>
    </citation>
    <scope>NUCLEOTIDE SEQUENCE</scope>
    <source>
        <strain evidence="5">DSM 42138</strain>
    </source>
</reference>
<sequence>MEAIEVPVLIVGGGGCGLSASVFLSDHGVDHLLVERHADTSKLPKAHYLNQRTMEIFRQHGLYEAAVERAAPLEKFGRVRWQTTLTGEGPLDRQVIHEMDAFGGGALTGTYAAAGPVLPIKLPQLRLEPILRSQAEQRNPGRVLFGHELAAFTQDGDHVVAEIRDTATGEITTVIARYVVAADGGRTLGPQLGVRMQGVPAMVDVTTAYFSADLSRWWHEGTIITWFLNPYRPDLSSTLLEMGPSWGKACEEWGLHFVPGDADRDDPQAITARIREVLGLPGLDLTLHKVSHWSVEGVLADRYRDGRVLIVGDAAHRQPPTTGLGLNGGIQDVHNLAWKLAAVVSGRADDSLLDTYEAERRPLGKRNVEWGLTTWFHHRLMTEAAVGLGAHILPEHRSSAFSTYFDTSPVGEAVRARAAEIFGTHRAECQAHDLEIGFAYEDGAVVPDGSPPPARSPMGDAYHPTTRPGHRLAHAWIEREGRRLSTHDLAGTGFALIAGPAGAAWVEAAAQVAEKFSVPITTARIGDPADGADCTDADGRWAAVREIGDAGALLVRPDNHVAWRSTGGSDTPAEVLSQVVSQILDHQAAEVR</sequence>
<evidence type="ECO:0000256" key="2">
    <source>
        <dbReference type="ARBA" id="ARBA00022630"/>
    </source>
</evidence>
<keyword evidence="6" id="KW-1185">Reference proteome</keyword>
<evidence type="ECO:0000259" key="4">
    <source>
        <dbReference type="Pfam" id="PF01494"/>
    </source>
</evidence>
<proteinExistence type="predicted"/>
<dbReference type="GO" id="GO:0016709">
    <property type="term" value="F:oxidoreductase activity, acting on paired donors, with incorporation or reduction of molecular oxygen, NAD(P)H as one donor, and incorporation of one atom of oxygen"/>
    <property type="evidence" value="ECO:0007669"/>
    <property type="project" value="UniProtKB-ARBA"/>
</dbReference>
<keyword evidence="3" id="KW-0274">FAD</keyword>
<dbReference type="GO" id="GO:0071949">
    <property type="term" value="F:FAD binding"/>
    <property type="evidence" value="ECO:0007669"/>
    <property type="project" value="InterPro"/>
</dbReference>
<dbReference type="Gene3D" id="3.40.30.120">
    <property type="match status" value="1"/>
</dbReference>
<dbReference type="EMBL" id="CAJSLV010000064">
    <property type="protein sequence ID" value="CAG6395581.1"/>
    <property type="molecule type" value="Genomic_DNA"/>
</dbReference>
<dbReference type="Gene3D" id="3.30.9.10">
    <property type="entry name" value="D-Amino Acid Oxidase, subunit A, domain 2"/>
    <property type="match status" value="1"/>
</dbReference>
<dbReference type="PRINTS" id="PR00420">
    <property type="entry name" value="RNGMNOXGNASE"/>
</dbReference>
<evidence type="ECO:0000256" key="1">
    <source>
        <dbReference type="ARBA" id="ARBA00001974"/>
    </source>
</evidence>
<dbReference type="Gene3D" id="3.50.50.60">
    <property type="entry name" value="FAD/NAD(P)-binding domain"/>
    <property type="match status" value="1"/>
</dbReference>
<dbReference type="Pfam" id="PF21274">
    <property type="entry name" value="Rng_hyd_C"/>
    <property type="match status" value="1"/>
</dbReference>
<name>A0A9W4DSV0_9ACTN</name>
<dbReference type="InterPro" id="IPR036188">
    <property type="entry name" value="FAD/NAD-bd_sf"/>
</dbReference>
<comment type="caution">
    <text evidence="5">The sequence shown here is derived from an EMBL/GenBank/DDBJ whole genome shotgun (WGS) entry which is preliminary data.</text>
</comment>
<dbReference type="PANTHER" id="PTHR43004:SF19">
    <property type="entry name" value="BINDING MONOOXYGENASE, PUTATIVE (JCVI)-RELATED"/>
    <property type="match status" value="1"/>
</dbReference>
<feature type="domain" description="FAD-binding" evidence="4">
    <location>
        <begin position="5"/>
        <end position="370"/>
    </location>
</feature>
<dbReference type="Pfam" id="PF01494">
    <property type="entry name" value="FAD_binding_3"/>
    <property type="match status" value="1"/>
</dbReference>
<keyword evidence="2" id="KW-0285">Flavoprotein</keyword>
<gene>
    <name evidence="5" type="ORF">SCOCK_340005</name>
</gene>
<organism evidence="5 6">
    <name type="scientific">Actinacidiphila cocklensis</name>
    <dbReference type="NCBI Taxonomy" id="887465"/>
    <lineage>
        <taxon>Bacteria</taxon>
        <taxon>Bacillati</taxon>
        <taxon>Actinomycetota</taxon>
        <taxon>Actinomycetes</taxon>
        <taxon>Kitasatosporales</taxon>
        <taxon>Streptomycetaceae</taxon>
        <taxon>Actinacidiphila</taxon>
    </lineage>
</organism>
<dbReference type="InterPro" id="IPR050641">
    <property type="entry name" value="RIFMO-like"/>
</dbReference>
<accession>A0A9W4DSV0</accession>
<evidence type="ECO:0000256" key="3">
    <source>
        <dbReference type="ARBA" id="ARBA00022827"/>
    </source>
</evidence>
<dbReference type="Proteomes" id="UP001152519">
    <property type="component" value="Unassembled WGS sequence"/>
</dbReference>
<dbReference type="RefSeq" id="WP_251492846.1">
    <property type="nucleotide sequence ID" value="NZ_CAJSLV010000064.1"/>
</dbReference>
<dbReference type="SUPFAM" id="SSF51905">
    <property type="entry name" value="FAD/NAD(P)-binding domain"/>
    <property type="match status" value="1"/>
</dbReference>
<evidence type="ECO:0000313" key="6">
    <source>
        <dbReference type="Proteomes" id="UP001152519"/>
    </source>
</evidence>
<dbReference type="PANTHER" id="PTHR43004">
    <property type="entry name" value="TRK SYSTEM POTASSIUM UPTAKE PROTEIN"/>
    <property type="match status" value="1"/>
</dbReference>